<evidence type="ECO:0000313" key="3">
    <source>
        <dbReference type="Proteomes" id="UP000696280"/>
    </source>
</evidence>
<sequence length="328" mass="36770">MAPEKMDISSSNRSSSNRSSPKYVKQRQSSDPFRKQKHRNRHSYVMSPAASSLPTEGRLGQNIYGMIPPVPSGQSIFTMSSMTMEVDDLSPAITETYETEKAFAVPVAKPNNQEVKLVKLTRELKAQQSRENSGRRSRNTKSLTPGDFDSAHDTDVESEEEALGQEAKKKERIRSLACLEGDHDPFIMDVDFNSPASHKSANVKPEKTSVFAETKYYRLWVEQKMQTELRKDIQKSACEEAAREKARADTAEALLKTEKERADKEEARANTAVREVVQAAMRVSELQTRVAELEKVLEQSGNIPRKTQDGGRPIAKPRGKGWFFSSGS</sequence>
<name>A0A9N9LA18_9HELO</name>
<dbReference type="Proteomes" id="UP000696280">
    <property type="component" value="Unassembled WGS sequence"/>
</dbReference>
<protein>
    <submittedName>
        <fullName evidence="2">Uncharacterized protein</fullName>
    </submittedName>
</protein>
<dbReference type="OrthoDB" id="10326262at2759"/>
<keyword evidence="3" id="KW-1185">Reference proteome</keyword>
<evidence type="ECO:0000256" key="1">
    <source>
        <dbReference type="SAM" id="MobiDB-lite"/>
    </source>
</evidence>
<gene>
    <name evidence="2" type="ORF">HYFRA_00002305</name>
</gene>
<dbReference type="EMBL" id="CAJVRL010000103">
    <property type="protein sequence ID" value="CAG8960768.1"/>
    <property type="molecule type" value="Genomic_DNA"/>
</dbReference>
<feature type="region of interest" description="Disordered" evidence="1">
    <location>
        <begin position="301"/>
        <end position="328"/>
    </location>
</feature>
<evidence type="ECO:0000313" key="2">
    <source>
        <dbReference type="EMBL" id="CAG8960768.1"/>
    </source>
</evidence>
<accession>A0A9N9LA18</accession>
<reference evidence="2" key="1">
    <citation type="submission" date="2021-07" db="EMBL/GenBank/DDBJ databases">
        <authorList>
            <person name="Durling M."/>
        </authorList>
    </citation>
    <scope>NUCLEOTIDE SEQUENCE</scope>
</reference>
<feature type="compositionally biased region" description="Low complexity" evidence="1">
    <location>
        <begin position="9"/>
        <end position="20"/>
    </location>
</feature>
<organism evidence="2 3">
    <name type="scientific">Hymenoscyphus fraxineus</name>
    <dbReference type="NCBI Taxonomy" id="746836"/>
    <lineage>
        <taxon>Eukaryota</taxon>
        <taxon>Fungi</taxon>
        <taxon>Dikarya</taxon>
        <taxon>Ascomycota</taxon>
        <taxon>Pezizomycotina</taxon>
        <taxon>Leotiomycetes</taxon>
        <taxon>Helotiales</taxon>
        <taxon>Helotiaceae</taxon>
        <taxon>Hymenoscyphus</taxon>
    </lineage>
</organism>
<feature type="region of interest" description="Disordered" evidence="1">
    <location>
        <begin position="1"/>
        <end position="58"/>
    </location>
</feature>
<proteinExistence type="predicted"/>
<comment type="caution">
    <text evidence="2">The sequence shown here is derived from an EMBL/GenBank/DDBJ whole genome shotgun (WGS) entry which is preliminary data.</text>
</comment>
<dbReference type="AlphaFoldDB" id="A0A9N9LA18"/>
<feature type="region of interest" description="Disordered" evidence="1">
    <location>
        <begin position="123"/>
        <end position="171"/>
    </location>
</feature>